<name>A0A0H3B3V9_YERPY</name>
<reference evidence="3" key="1">
    <citation type="submission" date="2008-02" db="EMBL/GenBank/DDBJ databases">
        <title>Complete sequence of Yersinia pseudotuberculosis YPIII.</title>
        <authorList>
            <consortium name="US DOE Joint Genome Institute"/>
            <person name="Challacombe J.F."/>
            <person name="Bruce D."/>
            <person name="Detter J.C."/>
            <person name="Green L."/>
            <person name="Land M."/>
            <person name="Munk C."/>
            <person name="Lindler L.E."/>
            <person name="Nikolich M.P."/>
            <person name="Brettin T."/>
        </authorList>
    </citation>
    <scope>NUCLEOTIDE SEQUENCE</scope>
    <source>
        <strain evidence="3">YPIII</strain>
    </source>
</reference>
<evidence type="ECO:0000256" key="1">
    <source>
        <dbReference type="SAM" id="Phobius"/>
    </source>
</evidence>
<keyword evidence="1" id="KW-1133">Transmembrane helix</keyword>
<dbReference type="EMBL" id="CP000950">
    <property type="protein sequence ID" value="ACA67953.1"/>
    <property type="molecule type" value="Genomic_DNA"/>
</dbReference>
<sequence>MQVFFVISGYFSFMLYQHNDRRYWLKVRFGRAVTPLLNAIPLITLPQLFLLKNYTQKLHDWHLFTIYQKIKIAIWGVISHLWFLLMLKLLAGICFYWLKKIKGNIPAASFFVNKINNIGKVSLLLLL</sequence>
<evidence type="ECO:0000313" key="3">
    <source>
        <dbReference type="EMBL" id="ACA67953.1"/>
    </source>
</evidence>
<dbReference type="InterPro" id="IPR002656">
    <property type="entry name" value="Acyl_transf_3_dom"/>
</dbReference>
<gene>
    <name evidence="3" type="ordered locus">YPK_1660</name>
</gene>
<feature type="transmembrane region" description="Helical" evidence="1">
    <location>
        <begin position="72"/>
        <end position="98"/>
    </location>
</feature>
<feature type="transmembrane region" description="Helical" evidence="1">
    <location>
        <begin position="32"/>
        <end position="51"/>
    </location>
</feature>
<keyword evidence="1" id="KW-0812">Transmembrane</keyword>
<keyword evidence="1" id="KW-0472">Membrane</keyword>
<dbReference type="AlphaFoldDB" id="A0A0H3B3V9"/>
<accession>A0A0H3B3V9</accession>
<evidence type="ECO:0000259" key="2">
    <source>
        <dbReference type="Pfam" id="PF01757"/>
    </source>
</evidence>
<dbReference type="KEGG" id="ypy:YPK_1660"/>
<dbReference type="GO" id="GO:0016747">
    <property type="term" value="F:acyltransferase activity, transferring groups other than amino-acyl groups"/>
    <property type="evidence" value="ECO:0007669"/>
    <property type="project" value="InterPro"/>
</dbReference>
<protein>
    <submittedName>
        <fullName evidence="3">Osmoregulated periplasmic glucan biosynthetic protein</fullName>
    </submittedName>
</protein>
<feature type="domain" description="Acyltransferase 3" evidence="2">
    <location>
        <begin position="1"/>
        <end position="109"/>
    </location>
</feature>
<dbReference type="PATRIC" id="fig|502800.11.peg.2318"/>
<dbReference type="Pfam" id="PF01757">
    <property type="entry name" value="Acyl_transf_3"/>
    <property type="match status" value="1"/>
</dbReference>
<organism evidence="3">
    <name type="scientific">Yersinia pseudotuberculosis serotype O:3 (strain YPIII)</name>
    <dbReference type="NCBI Taxonomy" id="502800"/>
    <lineage>
        <taxon>Bacteria</taxon>
        <taxon>Pseudomonadati</taxon>
        <taxon>Pseudomonadota</taxon>
        <taxon>Gammaproteobacteria</taxon>
        <taxon>Enterobacterales</taxon>
        <taxon>Yersiniaceae</taxon>
        <taxon>Yersinia</taxon>
    </lineage>
</organism>
<proteinExistence type="predicted"/>